<dbReference type="VEuPathDB" id="TriTrypDB:TcIL3000_0_43330"/>
<evidence type="ECO:0000256" key="10">
    <source>
        <dbReference type="SAM" id="Coils"/>
    </source>
</evidence>
<keyword evidence="5 9" id="KW-0547">Nucleotide-binding</keyword>
<dbReference type="FunFam" id="1.10.8.60:FF:000009">
    <property type="entry name" value="26S protease regulatory subunit 6A"/>
    <property type="match status" value="1"/>
</dbReference>
<name>F9W8Q8_TRYCI</name>
<dbReference type="OMA" id="NKISHEH"/>
<evidence type="ECO:0000256" key="4">
    <source>
        <dbReference type="ARBA" id="ARBA00022490"/>
    </source>
</evidence>
<dbReference type="Gene3D" id="3.40.50.300">
    <property type="entry name" value="P-loop containing nucleotide triphosphate hydrolases"/>
    <property type="match status" value="1"/>
</dbReference>
<evidence type="ECO:0000259" key="12">
    <source>
        <dbReference type="SMART" id="SM00382"/>
    </source>
</evidence>
<feature type="coiled-coil region" evidence="10">
    <location>
        <begin position="46"/>
        <end position="94"/>
    </location>
</feature>
<dbReference type="Gene3D" id="1.10.8.60">
    <property type="match status" value="1"/>
</dbReference>
<keyword evidence="4" id="KW-0963">Cytoplasm</keyword>
<dbReference type="Pfam" id="PF17862">
    <property type="entry name" value="AAA_lid_3"/>
    <property type="match status" value="1"/>
</dbReference>
<evidence type="ECO:0000256" key="7">
    <source>
        <dbReference type="ARBA" id="ARBA00022942"/>
    </source>
</evidence>
<dbReference type="InterPro" id="IPR003960">
    <property type="entry name" value="ATPase_AAA_CS"/>
</dbReference>
<dbReference type="InterPro" id="IPR032501">
    <property type="entry name" value="Prot_ATP_ID_OB_2nd"/>
</dbReference>
<dbReference type="GO" id="GO:0005524">
    <property type="term" value="F:ATP binding"/>
    <property type="evidence" value="ECO:0007669"/>
    <property type="project" value="UniProtKB-KW"/>
</dbReference>
<protein>
    <submittedName>
        <fullName evidence="13">WGS project CAEQ00000000 data, annotated contig 1762</fullName>
    </submittedName>
</protein>
<dbReference type="Gene3D" id="2.40.50.140">
    <property type="entry name" value="Nucleic acid-binding proteins"/>
    <property type="match status" value="1"/>
</dbReference>
<keyword evidence="10" id="KW-0175">Coiled coil</keyword>
<dbReference type="GO" id="GO:0005634">
    <property type="term" value="C:nucleus"/>
    <property type="evidence" value="ECO:0007669"/>
    <property type="project" value="UniProtKB-SubCell"/>
</dbReference>
<dbReference type="Proteomes" id="UP000000702">
    <property type="component" value="Unassembled WGS sequence"/>
</dbReference>
<dbReference type="InterPro" id="IPR041569">
    <property type="entry name" value="AAA_lid_3"/>
</dbReference>
<proteinExistence type="inferred from homology"/>
<gene>
    <name evidence="13" type="ORF">TCIL3000_0_43330</name>
</gene>
<dbReference type="InterPro" id="IPR027417">
    <property type="entry name" value="P-loop_NTPase"/>
</dbReference>
<evidence type="ECO:0000256" key="2">
    <source>
        <dbReference type="ARBA" id="ARBA00004496"/>
    </source>
</evidence>
<evidence type="ECO:0000256" key="1">
    <source>
        <dbReference type="ARBA" id="ARBA00004123"/>
    </source>
</evidence>
<dbReference type="InterPro" id="IPR050221">
    <property type="entry name" value="26S_Proteasome_ATPase"/>
</dbReference>
<evidence type="ECO:0000256" key="6">
    <source>
        <dbReference type="ARBA" id="ARBA00022840"/>
    </source>
</evidence>
<dbReference type="FunFam" id="2.40.50.140:FF:000347">
    <property type="entry name" value="Proteasome regulatory ATPase subunit 5"/>
    <property type="match status" value="1"/>
</dbReference>
<dbReference type="GO" id="GO:0005737">
    <property type="term" value="C:cytoplasm"/>
    <property type="evidence" value="ECO:0007669"/>
    <property type="project" value="UniProtKB-SubCell"/>
</dbReference>
<dbReference type="InterPro" id="IPR003593">
    <property type="entry name" value="AAA+_ATPase"/>
</dbReference>
<reference evidence="14" key="1">
    <citation type="submission" date="2011-07" db="EMBL/GenBank/DDBJ databases">
        <title>Divergent evolution of antigenic variation in African trypanosomes.</title>
        <authorList>
            <person name="Jackson A.P."/>
            <person name="Berry A."/>
            <person name="Allison H.C."/>
            <person name="Burton P."/>
            <person name="Anderson J."/>
            <person name="Aslett M."/>
            <person name="Brown R."/>
            <person name="Corton N."/>
            <person name="Harris D."/>
            <person name="Hauser H."/>
            <person name="Gamble J."/>
            <person name="Gilderthorp R."/>
            <person name="McQuillan J."/>
            <person name="Quail M.A."/>
            <person name="Sanders M."/>
            <person name="Van Tonder A."/>
            <person name="Ginger M.L."/>
            <person name="Donelson J.E."/>
            <person name="Field M.C."/>
            <person name="Barry J.D."/>
            <person name="Berriman M."/>
            <person name="Hertz-Fowler C."/>
        </authorList>
    </citation>
    <scope>NUCLEOTIDE SEQUENCE [LARGE SCALE GENOMIC DNA]</scope>
    <source>
        <strain evidence="14">IL3000</strain>
    </source>
</reference>
<comment type="caution">
    <text evidence="13">The sequence shown here is derived from an EMBL/GenBank/DDBJ whole genome shotgun (WGS) entry which is preliminary data.</text>
</comment>
<accession>F9W8Q8</accession>
<evidence type="ECO:0000313" key="13">
    <source>
        <dbReference type="EMBL" id="CCD13594.1"/>
    </source>
</evidence>
<sequence length="449" mass="49677">MSHNGPGSPPGEGDGDNNAGSHSEITRSAAGVLSNEELESLEKLTEQELSKDVSKLLREIHQLEADERSKGALLRGMKEELDDSKKRLKDYKKLPYLVATVAEVFDLGPDDMEAEELNVGKKKSRRPHKSAIIKTSNRQTVFLPFVGLVDATKLTPQDLVGVNKDTYLVLDTLPPEYDSRVKAMEIEEKPKEEYTNVGGLGKQINEMMEAIVLPITQKDRYERIGIKPPKGVLLYGSPGTGKTMLARACAAATDACFLRLAGPQLVQMYIGEGARILRDAFALAKKKAPTIIFIDELDAIGSRRSDEGSKHGSREVQRTMLELLSLLDGFGSTDDVKVIAATNRIDVLDPALLRSGRIDRKIEFTLPDEEARSHILQIHSRRMILDKSVNFEEISRMTQDMNGAQLKAVCVEAGMLALRSERLYVAHEDFAEGVIAVQARKKSSLNYYA</sequence>
<evidence type="ECO:0000256" key="3">
    <source>
        <dbReference type="ARBA" id="ARBA00006914"/>
    </source>
</evidence>
<reference evidence="13 14" key="2">
    <citation type="journal article" date="2012" name="Proc. Natl. Acad. Sci. U.S.A.">
        <title>Antigenic diversity is generated by distinct evolutionary mechanisms in African trypanosome species.</title>
        <authorList>
            <person name="Jackson A.P."/>
            <person name="Berry A."/>
            <person name="Aslett M."/>
            <person name="Allison H.C."/>
            <person name="Burton P."/>
            <person name="Vavrova-Anderson J."/>
            <person name="Brown R."/>
            <person name="Browne H."/>
            <person name="Corton N."/>
            <person name="Hauser H."/>
            <person name="Gamble J."/>
            <person name="Gilderthorp R."/>
            <person name="Marcello L."/>
            <person name="McQuillan J."/>
            <person name="Otto T.D."/>
            <person name="Quail M.A."/>
            <person name="Sanders M.J."/>
            <person name="van Tonder A."/>
            <person name="Ginger M.L."/>
            <person name="Field M.C."/>
            <person name="Barry J.D."/>
            <person name="Hertz-Fowler C."/>
            <person name="Berriman M."/>
        </authorList>
    </citation>
    <scope>NUCLEOTIDE SEQUENCE [LARGE SCALE GENOMIC DNA]</scope>
    <source>
        <strain evidence="13 14">IL3000</strain>
    </source>
</reference>
<dbReference type="PROSITE" id="PS00674">
    <property type="entry name" value="AAA"/>
    <property type="match status" value="1"/>
</dbReference>
<evidence type="ECO:0000313" key="14">
    <source>
        <dbReference type="Proteomes" id="UP000000702"/>
    </source>
</evidence>
<dbReference type="SMART" id="SM00382">
    <property type="entry name" value="AAA"/>
    <property type="match status" value="1"/>
</dbReference>
<organism evidence="13 14">
    <name type="scientific">Trypanosoma congolense (strain IL3000)</name>
    <dbReference type="NCBI Taxonomy" id="1068625"/>
    <lineage>
        <taxon>Eukaryota</taxon>
        <taxon>Discoba</taxon>
        <taxon>Euglenozoa</taxon>
        <taxon>Kinetoplastea</taxon>
        <taxon>Metakinetoplastina</taxon>
        <taxon>Trypanosomatida</taxon>
        <taxon>Trypanosomatidae</taxon>
        <taxon>Trypanosoma</taxon>
        <taxon>Nannomonas</taxon>
    </lineage>
</organism>
<evidence type="ECO:0000256" key="8">
    <source>
        <dbReference type="ARBA" id="ARBA00023242"/>
    </source>
</evidence>
<dbReference type="Pfam" id="PF16450">
    <property type="entry name" value="Prot_ATP_ID_OB_C"/>
    <property type="match status" value="1"/>
</dbReference>
<comment type="subcellular location">
    <subcellularLocation>
        <location evidence="2">Cytoplasm</location>
    </subcellularLocation>
    <subcellularLocation>
        <location evidence="1">Nucleus</location>
    </subcellularLocation>
</comment>
<dbReference type="Pfam" id="PF00004">
    <property type="entry name" value="AAA"/>
    <property type="match status" value="1"/>
</dbReference>
<keyword evidence="14" id="KW-1185">Reference proteome</keyword>
<dbReference type="InterPro" id="IPR003959">
    <property type="entry name" value="ATPase_AAA_core"/>
</dbReference>
<comment type="similarity">
    <text evidence="3 9">Belongs to the AAA ATPase family.</text>
</comment>
<evidence type="ECO:0000256" key="9">
    <source>
        <dbReference type="RuleBase" id="RU003651"/>
    </source>
</evidence>
<dbReference type="GO" id="GO:0000502">
    <property type="term" value="C:proteasome complex"/>
    <property type="evidence" value="ECO:0007669"/>
    <property type="project" value="UniProtKB-KW"/>
</dbReference>
<keyword evidence="7" id="KW-0647">Proteasome</keyword>
<dbReference type="EMBL" id="CAEQ01001200">
    <property type="protein sequence ID" value="CCD13594.1"/>
    <property type="molecule type" value="Genomic_DNA"/>
</dbReference>
<evidence type="ECO:0000256" key="11">
    <source>
        <dbReference type="SAM" id="MobiDB-lite"/>
    </source>
</evidence>
<evidence type="ECO:0000256" key="5">
    <source>
        <dbReference type="ARBA" id="ARBA00022741"/>
    </source>
</evidence>
<feature type="region of interest" description="Disordered" evidence="11">
    <location>
        <begin position="1"/>
        <end position="35"/>
    </location>
</feature>
<dbReference type="AlphaFoldDB" id="F9W8Q8"/>
<dbReference type="GO" id="GO:0016887">
    <property type="term" value="F:ATP hydrolysis activity"/>
    <property type="evidence" value="ECO:0007669"/>
    <property type="project" value="InterPro"/>
</dbReference>
<dbReference type="SUPFAM" id="SSF52540">
    <property type="entry name" value="P-loop containing nucleoside triphosphate hydrolases"/>
    <property type="match status" value="1"/>
</dbReference>
<keyword evidence="6 9" id="KW-0067">ATP-binding</keyword>
<keyword evidence="8" id="KW-0539">Nucleus</keyword>
<dbReference type="PANTHER" id="PTHR23073">
    <property type="entry name" value="26S PROTEASOME REGULATORY SUBUNIT"/>
    <property type="match status" value="1"/>
</dbReference>
<dbReference type="InterPro" id="IPR012340">
    <property type="entry name" value="NA-bd_OB-fold"/>
</dbReference>
<feature type="domain" description="AAA+ ATPase" evidence="12">
    <location>
        <begin position="228"/>
        <end position="368"/>
    </location>
</feature>
<dbReference type="FunFam" id="3.40.50.300:FF:000037">
    <property type="entry name" value="26S protease regulatory subunit 6A"/>
    <property type="match status" value="1"/>
</dbReference>